<comment type="similarity">
    <text evidence="1">Belongs to the DMRT family.</text>
</comment>
<keyword evidence="4" id="KW-1185">Reference proteome</keyword>
<reference evidence="3" key="4">
    <citation type="submission" date="2025-09" db="UniProtKB">
        <authorList>
            <consortium name="Ensembl"/>
        </authorList>
    </citation>
    <scope>IDENTIFICATION</scope>
</reference>
<evidence type="ECO:0000313" key="3">
    <source>
        <dbReference type="Ensembl" id="ENSAMXP00000027736.1"/>
    </source>
</evidence>
<dbReference type="GO" id="GO:0007548">
    <property type="term" value="P:sex differentiation"/>
    <property type="evidence" value="ECO:0007669"/>
    <property type="project" value="TreeGrafter"/>
</dbReference>
<protein>
    <submittedName>
        <fullName evidence="3">Uncharacterized protein</fullName>
    </submittedName>
</protein>
<dbReference type="GO" id="GO:0005634">
    <property type="term" value="C:nucleus"/>
    <property type="evidence" value="ECO:0007669"/>
    <property type="project" value="InterPro"/>
</dbReference>
<evidence type="ECO:0000256" key="2">
    <source>
        <dbReference type="SAM" id="MobiDB-lite"/>
    </source>
</evidence>
<dbReference type="PANTHER" id="PTHR12322:SF76">
    <property type="entry name" value="DOUBLESEX- AND MAB-3-RELATED TRANSCRIPTION FACTOR A2"/>
    <property type="match status" value="1"/>
</dbReference>
<dbReference type="GO" id="GO:0000981">
    <property type="term" value="F:DNA-binding transcription factor activity, RNA polymerase II-specific"/>
    <property type="evidence" value="ECO:0007669"/>
    <property type="project" value="TreeGrafter"/>
</dbReference>
<reference evidence="4" key="2">
    <citation type="journal article" date="2014" name="Nat. Commun.">
        <title>The cavefish genome reveals candidate genes for eye loss.</title>
        <authorList>
            <person name="McGaugh S.E."/>
            <person name="Gross J.B."/>
            <person name="Aken B."/>
            <person name="Blin M."/>
            <person name="Borowsky R."/>
            <person name="Chalopin D."/>
            <person name="Hinaux H."/>
            <person name="Jeffery W.R."/>
            <person name="Keene A."/>
            <person name="Ma L."/>
            <person name="Minx P."/>
            <person name="Murphy D."/>
            <person name="O'Quin K.E."/>
            <person name="Retaux S."/>
            <person name="Rohner N."/>
            <person name="Searle S.M."/>
            <person name="Stahl B.A."/>
            <person name="Tabin C."/>
            <person name="Volff J.N."/>
            <person name="Yoshizawa M."/>
            <person name="Warren W.C."/>
        </authorList>
    </citation>
    <scope>NUCLEOTIDE SEQUENCE [LARGE SCALE GENOMIC DNA]</scope>
    <source>
        <strain evidence="4">female</strain>
    </source>
</reference>
<organism evidence="3 4">
    <name type="scientific">Astyanax mexicanus</name>
    <name type="common">Blind cave fish</name>
    <name type="synonym">Astyanax fasciatus mexicanus</name>
    <dbReference type="NCBI Taxonomy" id="7994"/>
    <lineage>
        <taxon>Eukaryota</taxon>
        <taxon>Metazoa</taxon>
        <taxon>Chordata</taxon>
        <taxon>Craniata</taxon>
        <taxon>Vertebrata</taxon>
        <taxon>Euteleostomi</taxon>
        <taxon>Actinopterygii</taxon>
        <taxon>Neopterygii</taxon>
        <taxon>Teleostei</taxon>
        <taxon>Ostariophysi</taxon>
        <taxon>Characiformes</taxon>
        <taxon>Characoidei</taxon>
        <taxon>Acestrorhamphidae</taxon>
        <taxon>Acestrorhamphinae</taxon>
        <taxon>Astyanax</taxon>
    </lineage>
</organism>
<dbReference type="STRING" id="7994.ENSAMXP00000027736"/>
<dbReference type="Gene3D" id="4.10.1040.10">
    <property type="entry name" value="DM DNA-binding domain"/>
    <property type="match status" value="1"/>
</dbReference>
<dbReference type="Proteomes" id="UP000018467">
    <property type="component" value="Unassembled WGS sequence"/>
</dbReference>
<feature type="compositionally biased region" description="Low complexity" evidence="2">
    <location>
        <begin position="48"/>
        <end position="57"/>
    </location>
</feature>
<dbReference type="PANTHER" id="PTHR12322">
    <property type="entry name" value="DOUBLESEX AND MAB-3 RELATED TRANSCRIPTION FACTOR DMRT"/>
    <property type="match status" value="1"/>
</dbReference>
<sequence>MNTGKASRSPKCSRCRNHGFTCTCWKCSLITERTRIMANQRRIRRTAPAHSTAAAAPVTGHAVPAPTGAERPARTATDTEPARRPAEPAAYRSSAGVYGKTFLLRKNK</sequence>
<feature type="region of interest" description="Disordered" evidence="2">
    <location>
        <begin position="45"/>
        <end position="92"/>
    </location>
</feature>
<reference evidence="3" key="3">
    <citation type="submission" date="2025-08" db="UniProtKB">
        <authorList>
            <consortium name="Ensembl"/>
        </authorList>
    </citation>
    <scope>IDENTIFICATION</scope>
</reference>
<dbReference type="GO" id="GO:0007281">
    <property type="term" value="P:germ cell development"/>
    <property type="evidence" value="ECO:0007669"/>
    <property type="project" value="TreeGrafter"/>
</dbReference>
<name>A0A3B1IDI4_ASTMX</name>
<dbReference type="GeneTree" id="ENSGT00990000204738"/>
<dbReference type="Ensembl" id="ENSAMXT00000039041.1">
    <property type="protein sequence ID" value="ENSAMXP00000027736.1"/>
    <property type="gene ID" value="ENSAMXG00000035612.1"/>
</dbReference>
<dbReference type="SUPFAM" id="SSF82927">
    <property type="entry name" value="Cysteine-rich DNA binding domain, (DM domain)"/>
    <property type="match status" value="1"/>
</dbReference>
<evidence type="ECO:0000313" key="4">
    <source>
        <dbReference type="Proteomes" id="UP000018467"/>
    </source>
</evidence>
<dbReference type="InterPro" id="IPR036407">
    <property type="entry name" value="DM_DNA-bd_sf"/>
</dbReference>
<reference evidence="4" key="1">
    <citation type="submission" date="2013-03" db="EMBL/GenBank/DDBJ databases">
        <authorList>
            <person name="Jeffery W."/>
            <person name="Warren W."/>
            <person name="Wilson R.K."/>
        </authorList>
    </citation>
    <scope>NUCLEOTIDE SEQUENCE</scope>
    <source>
        <strain evidence="4">female</strain>
    </source>
</reference>
<proteinExistence type="inferred from homology"/>
<accession>A0A3B1IDI4</accession>
<dbReference type="InterPro" id="IPR026607">
    <property type="entry name" value="DMRT"/>
</dbReference>
<dbReference type="InParanoid" id="A0A3B1IDI4"/>
<dbReference type="AlphaFoldDB" id="A0A3B1IDI4"/>
<evidence type="ECO:0000256" key="1">
    <source>
        <dbReference type="ARBA" id="ARBA00006834"/>
    </source>
</evidence>
<dbReference type="GO" id="GO:0000978">
    <property type="term" value="F:RNA polymerase II cis-regulatory region sequence-specific DNA binding"/>
    <property type="evidence" value="ECO:0007669"/>
    <property type="project" value="TreeGrafter"/>
</dbReference>